<accession>Q7V7W7</accession>
<dbReference type="KEGG" id="pmt:PMT_0614"/>
<keyword evidence="2" id="KW-1185">Reference proteome</keyword>
<evidence type="ECO:0000313" key="1">
    <source>
        <dbReference type="EMBL" id="CAE20789.1"/>
    </source>
</evidence>
<gene>
    <name evidence="1" type="ordered locus">PMT_0614</name>
</gene>
<sequence>MTSDNISFSSLRIGKVHSAAITSVAKPGFDCGALLPTDRCICMYLQPVSLDGVVPTPIDSAVILPAQLNWTTSIMIEKQLPTVEPS</sequence>
<proteinExistence type="predicted"/>
<reference evidence="1 2" key="1">
    <citation type="journal article" date="2003" name="Nature">
        <title>Genome divergence in two Prochlorococcus ecotypes reflects oceanic niche differentiation.</title>
        <authorList>
            <person name="Rocap G."/>
            <person name="Larimer F.W."/>
            <person name="Lamerdin J.E."/>
            <person name="Malfatti S."/>
            <person name="Chain P."/>
            <person name="Ahlgren N.A."/>
            <person name="Arellano A."/>
            <person name="Coleman M."/>
            <person name="Hauser L."/>
            <person name="Hess W.R."/>
            <person name="Johnson Z.I."/>
            <person name="Land M.L."/>
            <person name="Lindell D."/>
            <person name="Post A.F."/>
            <person name="Regala W."/>
            <person name="Shah M."/>
            <person name="Shaw S.L."/>
            <person name="Steglich C."/>
            <person name="Sullivan M.B."/>
            <person name="Ting C.S."/>
            <person name="Tolonen A."/>
            <person name="Webb E.A."/>
            <person name="Zinser E.R."/>
            <person name="Chisholm S.W."/>
        </authorList>
    </citation>
    <scope>NUCLEOTIDE SEQUENCE [LARGE SCALE GENOMIC DNA]</scope>
    <source>
        <strain evidence="2">MIT 9313</strain>
    </source>
</reference>
<dbReference type="Proteomes" id="UP000001423">
    <property type="component" value="Chromosome"/>
</dbReference>
<name>Q7V7W7_PROMM</name>
<dbReference type="HOGENOM" id="CLU_2495376_0_0_3"/>
<organism evidence="1 2">
    <name type="scientific">Prochlorococcus marinus (strain MIT 9313)</name>
    <dbReference type="NCBI Taxonomy" id="74547"/>
    <lineage>
        <taxon>Bacteria</taxon>
        <taxon>Bacillati</taxon>
        <taxon>Cyanobacteriota</taxon>
        <taxon>Cyanophyceae</taxon>
        <taxon>Synechococcales</taxon>
        <taxon>Prochlorococcaceae</taxon>
        <taxon>Prochlorococcus</taxon>
    </lineage>
</organism>
<dbReference type="AlphaFoldDB" id="Q7V7W7"/>
<dbReference type="EMBL" id="BX548175">
    <property type="protein sequence ID" value="CAE20789.1"/>
    <property type="molecule type" value="Genomic_DNA"/>
</dbReference>
<evidence type="ECO:0000313" key="2">
    <source>
        <dbReference type="Proteomes" id="UP000001423"/>
    </source>
</evidence>
<protein>
    <submittedName>
        <fullName evidence="1">Uncharacterized protein</fullName>
    </submittedName>
</protein>